<evidence type="ECO:0000256" key="4">
    <source>
        <dbReference type="ARBA" id="ARBA00022801"/>
    </source>
</evidence>
<keyword evidence="2" id="KW-0964">Secreted</keyword>
<dbReference type="FunFam" id="3.30.70.270:FF:000026">
    <property type="entry name" value="Transposon Ty3-G Gag-Pol polyprotein"/>
    <property type="match status" value="1"/>
</dbReference>
<dbReference type="PROSITE" id="PS50240">
    <property type="entry name" value="TRYPSIN_DOM"/>
    <property type="match status" value="1"/>
</dbReference>
<dbReference type="InterPro" id="IPR043502">
    <property type="entry name" value="DNA/RNA_pol_sf"/>
</dbReference>
<evidence type="ECO:0000313" key="13">
    <source>
        <dbReference type="Proteomes" id="UP000838878"/>
    </source>
</evidence>
<dbReference type="InterPro" id="IPR041577">
    <property type="entry name" value="RT_RNaseH_2"/>
</dbReference>
<dbReference type="CDD" id="cd00190">
    <property type="entry name" value="Tryp_SPc"/>
    <property type="match status" value="1"/>
</dbReference>
<keyword evidence="6" id="KW-1015">Disulfide bond</keyword>
<dbReference type="FunFam" id="2.40.10.10:FF:000047">
    <property type="entry name" value="Trypsin eta"/>
    <property type="match status" value="1"/>
</dbReference>
<dbReference type="InterPro" id="IPR050951">
    <property type="entry name" value="Retrovirus_Pol_polyprotein"/>
</dbReference>
<dbReference type="OrthoDB" id="414661at2759"/>
<dbReference type="PROSITE" id="PS50878">
    <property type="entry name" value="RT_POL"/>
    <property type="match status" value="1"/>
</dbReference>
<dbReference type="FunFam" id="3.30.70.270:FF:000003">
    <property type="entry name" value="Transposon Ty3-G Gag-Pol polyprotein"/>
    <property type="match status" value="1"/>
</dbReference>
<dbReference type="CDD" id="cd09274">
    <property type="entry name" value="RNase_HI_RT_Ty3"/>
    <property type="match status" value="1"/>
</dbReference>
<dbReference type="Gene3D" id="2.40.10.10">
    <property type="entry name" value="Trypsin-like serine proteases"/>
    <property type="match status" value="1"/>
</dbReference>
<evidence type="ECO:0000259" key="11">
    <source>
        <dbReference type="PROSITE" id="PS50878"/>
    </source>
</evidence>
<keyword evidence="3 9" id="KW-0645">Protease</keyword>
<dbReference type="InterPro" id="IPR043128">
    <property type="entry name" value="Rev_trsase/Diguanyl_cyclase"/>
</dbReference>
<evidence type="ECO:0000256" key="7">
    <source>
        <dbReference type="ARBA" id="ARBA00023268"/>
    </source>
</evidence>
<dbReference type="PRINTS" id="PR00722">
    <property type="entry name" value="CHYMOTRYPSIN"/>
</dbReference>
<evidence type="ECO:0000259" key="10">
    <source>
        <dbReference type="PROSITE" id="PS50240"/>
    </source>
</evidence>
<dbReference type="Pfam" id="PF17919">
    <property type="entry name" value="RT_RNaseH_2"/>
    <property type="match status" value="1"/>
</dbReference>
<protein>
    <submittedName>
        <fullName evidence="12">Uncharacterized protein</fullName>
    </submittedName>
</protein>
<keyword evidence="7" id="KW-0511">Multifunctional enzyme</keyword>
<keyword evidence="4 9" id="KW-0378">Hydrolase</keyword>
<gene>
    <name evidence="12" type="ORF">BINO364_LOCUS14477</name>
</gene>
<evidence type="ECO:0000256" key="8">
    <source>
        <dbReference type="ARBA" id="ARBA00036320"/>
    </source>
</evidence>
<evidence type="ECO:0000256" key="9">
    <source>
        <dbReference type="RuleBase" id="RU363034"/>
    </source>
</evidence>
<dbReference type="FunFam" id="1.10.340.70:FF:000005">
    <property type="entry name" value="Uncharacterized protein"/>
    <property type="match status" value="1"/>
</dbReference>
<dbReference type="PROSITE" id="PS00135">
    <property type="entry name" value="TRYPSIN_SER"/>
    <property type="match status" value="1"/>
</dbReference>
<dbReference type="PANTHER" id="PTHR37984">
    <property type="entry name" value="PROTEIN CBG26694"/>
    <property type="match status" value="1"/>
</dbReference>
<dbReference type="InterPro" id="IPR000477">
    <property type="entry name" value="RT_dom"/>
</dbReference>
<dbReference type="Pfam" id="PF00078">
    <property type="entry name" value="RVT_1"/>
    <property type="match status" value="1"/>
</dbReference>
<evidence type="ECO:0000313" key="12">
    <source>
        <dbReference type="EMBL" id="CAH0729387.1"/>
    </source>
</evidence>
<accession>A0A8J9W8U2</accession>
<name>A0A8J9W8U2_9NEOP</name>
<keyword evidence="5 9" id="KW-0720">Serine protease</keyword>
<dbReference type="InterPro" id="IPR041588">
    <property type="entry name" value="Integrase_H2C2"/>
</dbReference>
<reference evidence="12" key="1">
    <citation type="submission" date="2021-12" db="EMBL/GenBank/DDBJ databases">
        <authorList>
            <person name="Martin H S."/>
        </authorList>
    </citation>
    <scope>NUCLEOTIDE SEQUENCE</scope>
</reference>
<dbReference type="InterPro" id="IPR018114">
    <property type="entry name" value="TRYPSIN_HIS"/>
</dbReference>
<feature type="domain" description="Reverse transcriptase" evidence="11">
    <location>
        <begin position="1"/>
        <end position="82"/>
    </location>
</feature>
<comment type="subcellular location">
    <subcellularLocation>
        <location evidence="1">Secreted</location>
    </subcellularLocation>
</comment>
<dbReference type="GO" id="GO:0004252">
    <property type="term" value="F:serine-type endopeptidase activity"/>
    <property type="evidence" value="ECO:0007669"/>
    <property type="project" value="UniProtKB-EC"/>
</dbReference>
<dbReference type="AlphaFoldDB" id="A0A8J9W8U2"/>
<evidence type="ECO:0000256" key="1">
    <source>
        <dbReference type="ARBA" id="ARBA00004613"/>
    </source>
</evidence>
<dbReference type="CDD" id="cd01647">
    <property type="entry name" value="RT_LTR"/>
    <property type="match status" value="1"/>
</dbReference>
<dbReference type="PROSITE" id="PS00134">
    <property type="entry name" value="TRYPSIN_HIS"/>
    <property type="match status" value="1"/>
</dbReference>
<evidence type="ECO:0000256" key="2">
    <source>
        <dbReference type="ARBA" id="ARBA00022525"/>
    </source>
</evidence>
<comment type="catalytic activity">
    <reaction evidence="8">
        <text>Preferential cleavage: Arg-|-Xaa, Lys-|-Xaa.</text>
        <dbReference type="EC" id="3.4.21.4"/>
    </reaction>
</comment>
<dbReference type="InterPro" id="IPR033116">
    <property type="entry name" value="TRYPSIN_SER"/>
</dbReference>
<evidence type="ECO:0000256" key="5">
    <source>
        <dbReference type="ARBA" id="ARBA00022825"/>
    </source>
</evidence>
<dbReference type="SMART" id="SM00020">
    <property type="entry name" value="Tryp_SPc"/>
    <property type="match status" value="1"/>
</dbReference>
<feature type="non-terminal residue" evidence="12">
    <location>
        <position position="684"/>
    </location>
</feature>
<dbReference type="GO" id="GO:0005576">
    <property type="term" value="C:extracellular region"/>
    <property type="evidence" value="ECO:0007669"/>
    <property type="project" value="UniProtKB-SubCell"/>
</dbReference>
<evidence type="ECO:0000256" key="6">
    <source>
        <dbReference type="ARBA" id="ARBA00023157"/>
    </source>
</evidence>
<dbReference type="Pfam" id="PF17921">
    <property type="entry name" value="Integrase_H2C2"/>
    <property type="match status" value="1"/>
</dbReference>
<dbReference type="SUPFAM" id="SSF50494">
    <property type="entry name" value="Trypsin-like serine proteases"/>
    <property type="match status" value="1"/>
</dbReference>
<dbReference type="Gene3D" id="1.10.340.70">
    <property type="match status" value="1"/>
</dbReference>
<dbReference type="InterPro" id="IPR043504">
    <property type="entry name" value="Peptidase_S1_PA_chymotrypsin"/>
</dbReference>
<keyword evidence="13" id="KW-1185">Reference proteome</keyword>
<dbReference type="GO" id="GO:0016485">
    <property type="term" value="P:protein processing"/>
    <property type="evidence" value="ECO:0007669"/>
    <property type="project" value="UniProtKB-ARBA"/>
</dbReference>
<dbReference type="InterPro" id="IPR009003">
    <property type="entry name" value="Peptidase_S1_PA"/>
</dbReference>
<dbReference type="InterPro" id="IPR001314">
    <property type="entry name" value="Peptidase_S1A"/>
</dbReference>
<feature type="domain" description="Peptidase S1" evidence="10">
    <location>
        <begin position="451"/>
        <end position="682"/>
    </location>
</feature>
<dbReference type="GO" id="GO:0071897">
    <property type="term" value="P:DNA biosynthetic process"/>
    <property type="evidence" value="ECO:0007669"/>
    <property type="project" value="UniProtKB-ARBA"/>
</dbReference>
<dbReference type="Pfam" id="PF00089">
    <property type="entry name" value="Trypsin"/>
    <property type="match status" value="1"/>
</dbReference>
<evidence type="ECO:0000256" key="3">
    <source>
        <dbReference type="ARBA" id="ARBA00022670"/>
    </source>
</evidence>
<dbReference type="Proteomes" id="UP000838878">
    <property type="component" value="Chromosome 8"/>
</dbReference>
<dbReference type="PANTHER" id="PTHR37984:SF5">
    <property type="entry name" value="PROTEIN NYNRIN-LIKE"/>
    <property type="match status" value="1"/>
</dbReference>
<dbReference type="EMBL" id="OV170228">
    <property type="protein sequence ID" value="CAH0729387.1"/>
    <property type="molecule type" value="Genomic_DNA"/>
</dbReference>
<dbReference type="Gene3D" id="3.30.70.270">
    <property type="match status" value="2"/>
</dbReference>
<proteinExistence type="predicted"/>
<dbReference type="InterPro" id="IPR001254">
    <property type="entry name" value="Trypsin_dom"/>
</dbReference>
<dbReference type="SUPFAM" id="SSF56672">
    <property type="entry name" value="DNA/RNA polymerases"/>
    <property type="match status" value="1"/>
</dbReference>
<sequence length="684" mass="77174">MPFGLANAPSIFQRTMNKILAEAKIKYALIYMDDVLIPAKSYSEGISRLREVLSLLQKGGLTLKLSKCHFFYDKIDFLGFEVSANGIRPGYQKTLAISEFPKPKNIHDIRRFIGLTSFFRRFIKNFAIIARPLTDLLKKNFSWNWTDQQENSFITLKSKLVKRPILALYDQKLETELHTDASKIGIAGILLQKGADNLLRPVAYYSRKNTSEEQRMHSFEQETLAVISSLNRFRVYLLGIKFKIVTDCSALRTTFTKRDLIPRIARWWIQFQEFDCEIEYRPGNKMGHVDALSRGPVNDSNPDTDLQILDVLNFTTEDWIATIQNNDEEIKRIKEILESKNTKDTVDIYNNYQLKGGKVYRNIDGGIRWVVPRGVRWQILRMNHDDIGHFGFEKTLERVRSTYWFPKMRKFIKKYCNSCLECAYHKVPGALTTTKSSYSLPVDLLDQTSRVVNGFSIDITQIPYHAAIGKKSTSGLGYLCGASIISNRALLSATHCFKMSELDPSLYRVVVGSSYRLLGGDTYELSRLYVHESYSSVTVVNDIAMLVTSKKINFGQNVQSVFFAPSTMNVPDGTTALVSGFGKTAYNGKLSSSLLAANVEVVSQTACARAYRKIATISTGMICASANNPPRDACQGDSGGPLVMNNILIGIVSWGEECANVSYPGVYTRVSEYYPWIISKLALV</sequence>
<organism evidence="12 13">
    <name type="scientific">Brenthis ino</name>
    <name type="common">lesser marbled fritillary</name>
    <dbReference type="NCBI Taxonomy" id="405034"/>
    <lineage>
        <taxon>Eukaryota</taxon>
        <taxon>Metazoa</taxon>
        <taxon>Ecdysozoa</taxon>
        <taxon>Arthropoda</taxon>
        <taxon>Hexapoda</taxon>
        <taxon>Insecta</taxon>
        <taxon>Pterygota</taxon>
        <taxon>Neoptera</taxon>
        <taxon>Endopterygota</taxon>
        <taxon>Lepidoptera</taxon>
        <taxon>Glossata</taxon>
        <taxon>Ditrysia</taxon>
        <taxon>Papilionoidea</taxon>
        <taxon>Nymphalidae</taxon>
        <taxon>Heliconiinae</taxon>
        <taxon>Argynnini</taxon>
        <taxon>Brenthis</taxon>
    </lineage>
</organism>